<dbReference type="AlphaFoldDB" id="A0A194X0P6"/>
<keyword evidence="12" id="KW-1185">Reference proteome</keyword>
<evidence type="ECO:0000256" key="5">
    <source>
        <dbReference type="ARBA" id="ARBA00023002"/>
    </source>
</evidence>
<dbReference type="PANTHER" id="PTHR11552">
    <property type="entry name" value="GLUCOSE-METHANOL-CHOLINE GMC OXIDOREDUCTASE"/>
    <property type="match status" value="1"/>
</dbReference>
<dbReference type="GeneID" id="28821849"/>
<gene>
    <name evidence="11" type="ORF">LY89DRAFT_650765</name>
</gene>
<reference evidence="11 12" key="1">
    <citation type="submission" date="2015-10" db="EMBL/GenBank/DDBJ databases">
        <title>Full genome of DAOMC 229536 Phialocephala scopiformis, a fungal endophyte of spruce producing the potent anti-insectan compound rugulosin.</title>
        <authorList>
            <consortium name="DOE Joint Genome Institute"/>
            <person name="Walker A.K."/>
            <person name="Frasz S.L."/>
            <person name="Seifert K.A."/>
            <person name="Miller J.D."/>
            <person name="Mondo S.J."/>
            <person name="Labutti K."/>
            <person name="Lipzen A."/>
            <person name="Dockter R."/>
            <person name="Kennedy M."/>
            <person name="Grigoriev I.V."/>
            <person name="Spatafora J.W."/>
        </authorList>
    </citation>
    <scope>NUCLEOTIDE SEQUENCE [LARGE SCALE GENOMIC DNA]</scope>
    <source>
        <strain evidence="11 12">CBS 120377</strain>
    </source>
</reference>
<dbReference type="InterPro" id="IPR000172">
    <property type="entry name" value="GMC_OxRdtase_N"/>
</dbReference>
<accession>A0A194X0P6</accession>
<dbReference type="PROSITE" id="PS00623">
    <property type="entry name" value="GMC_OXRED_1"/>
    <property type="match status" value="1"/>
</dbReference>
<evidence type="ECO:0000259" key="9">
    <source>
        <dbReference type="PROSITE" id="PS00623"/>
    </source>
</evidence>
<comment type="cofactor">
    <cofactor evidence="1">
        <name>FAD</name>
        <dbReference type="ChEBI" id="CHEBI:57692"/>
    </cofactor>
</comment>
<dbReference type="PIRSF" id="PIRSF000137">
    <property type="entry name" value="Alcohol_oxidase"/>
    <property type="match status" value="1"/>
</dbReference>
<dbReference type="OrthoDB" id="269227at2759"/>
<keyword evidence="4 7" id="KW-0274">FAD</keyword>
<name>A0A194X0P6_MOLSC</name>
<dbReference type="Gene3D" id="3.50.50.60">
    <property type="entry name" value="FAD/NAD(P)-binding domain"/>
    <property type="match status" value="1"/>
</dbReference>
<proteinExistence type="inferred from homology"/>
<keyword evidence="8" id="KW-0732">Signal</keyword>
<dbReference type="SUPFAM" id="SSF51905">
    <property type="entry name" value="FAD/NAD(P)-binding domain"/>
    <property type="match status" value="1"/>
</dbReference>
<evidence type="ECO:0000256" key="7">
    <source>
        <dbReference type="RuleBase" id="RU003968"/>
    </source>
</evidence>
<dbReference type="PANTHER" id="PTHR11552:SF201">
    <property type="entry name" value="GLUCOSE-METHANOL-CHOLINE OXIDOREDUCTASE N-TERMINAL DOMAIN-CONTAINING PROTEIN"/>
    <property type="match status" value="1"/>
</dbReference>
<evidence type="ECO:0000256" key="8">
    <source>
        <dbReference type="SAM" id="SignalP"/>
    </source>
</evidence>
<dbReference type="Pfam" id="PF00732">
    <property type="entry name" value="GMC_oxred_N"/>
    <property type="match status" value="1"/>
</dbReference>
<dbReference type="GO" id="GO:0016614">
    <property type="term" value="F:oxidoreductase activity, acting on CH-OH group of donors"/>
    <property type="evidence" value="ECO:0007669"/>
    <property type="project" value="InterPro"/>
</dbReference>
<dbReference type="Pfam" id="PF05199">
    <property type="entry name" value="GMC_oxred_C"/>
    <property type="match status" value="1"/>
</dbReference>
<feature type="signal peptide" evidence="8">
    <location>
        <begin position="1"/>
        <end position="26"/>
    </location>
</feature>
<evidence type="ECO:0000259" key="10">
    <source>
        <dbReference type="PROSITE" id="PS00624"/>
    </source>
</evidence>
<dbReference type="InterPro" id="IPR036188">
    <property type="entry name" value="FAD/NAD-bd_sf"/>
</dbReference>
<comment type="similarity">
    <text evidence="2 7">Belongs to the GMC oxidoreductase family.</text>
</comment>
<dbReference type="InterPro" id="IPR007867">
    <property type="entry name" value="GMC_OxRtase_C"/>
</dbReference>
<dbReference type="PROSITE" id="PS00624">
    <property type="entry name" value="GMC_OXRED_2"/>
    <property type="match status" value="1"/>
</dbReference>
<feature type="domain" description="Glucose-methanol-choline oxidoreductase N-terminal" evidence="9">
    <location>
        <begin position="118"/>
        <end position="141"/>
    </location>
</feature>
<evidence type="ECO:0000256" key="3">
    <source>
        <dbReference type="ARBA" id="ARBA00022630"/>
    </source>
</evidence>
<keyword evidence="5" id="KW-0560">Oxidoreductase</keyword>
<dbReference type="GO" id="GO:0050660">
    <property type="term" value="F:flavin adenine dinucleotide binding"/>
    <property type="evidence" value="ECO:0007669"/>
    <property type="project" value="InterPro"/>
</dbReference>
<sequence length="612" mass="66566">MDIAMGFSRLDWVLIFLVPLLQLSDGLLHKEQTQITNNTHFDYIILGGGTAGIVVASRLSEDPHITVAVIEAGDFERNNPNVTTITELGVAQKTRVDWQYESAPLIFADNQSLEWSAGKGLGGSSLINGMTYIRPASSQMDLWPSIGLELDWAKLFAFSKKGEHFQPPSASLTALGASYQPFDHDFRGPLKTCISPLMTSGIIHDILNSTFKNLGIPPRHEFDGGELRGFGTQACTQDSVAEVREDAARAYYYPVMDRQNLVIMVNTTATRILWSPENPEGIAIASAAEVSSQNGDVSTIYANREIILSAGAFRSPAILENSGIGNPSVLSQQSIDVKVDLPSVGENFQDQTVLSVSAEITQNFTGFPPFVAHISLHDLFGSNTSSIFNSTLAKIPGYAATIAAQNGGASNASVQQHLLETQLYLLLKSNTPAVEIAPIVLNNLIFPVFWPLQPFSRGSVHINSTNRTKQPLIDPKFFQFDFDGQMAVATTKYARNFLTTAPLSGIVNASTITPSFELVPEDASDEVWLDWIKTKSSFQPNFHHLGTCAMLPKTSGGVVDNDFKVYGTGNVRVVDLSIVPLQVAGHSTSLLYGIAEWASEKIKRDGRNITVV</sequence>
<protein>
    <submittedName>
        <fullName evidence="11">Alcohol oxidase</fullName>
    </submittedName>
</protein>
<evidence type="ECO:0000256" key="2">
    <source>
        <dbReference type="ARBA" id="ARBA00010790"/>
    </source>
</evidence>
<feature type="active site" description="Proton donor" evidence="6">
    <location>
        <position position="543"/>
    </location>
</feature>
<dbReference type="InterPro" id="IPR027424">
    <property type="entry name" value="Glucose_Oxidase_domain_2"/>
</dbReference>
<dbReference type="InParanoid" id="A0A194X0P6"/>
<evidence type="ECO:0000313" key="12">
    <source>
        <dbReference type="Proteomes" id="UP000070700"/>
    </source>
</evidence>
<dbReference type="Gene3D" id="3.30.560.10">
    <property type="entry name" value="Glucose Oxidase, domain 3"/>
    <property type="match status" value="1"/>
</dbReference>
<evidence type="ECO:0000256" key="1">
    <source>
        <dbReference type="ARBA" id="ARBA00001974"/>
    </source>
</evidence>
<feature type="chain" id="PRO_5008267685" evidence="8">
    <location>
        <begin position="27"/>
        <end position="612"/>
    </location>
</feature>
<evidence type="ECO:0000256" key="6">
    <source>
        <dbReference type="PIRSR" id="PIRSR000137-1"/>
    </source>
</evidence>
<dbReference type="InterPro" id="IPR012132">
    <property type="entry name" value="GMC_OxRdtase"/>
</dbReference>
<keyword evidence="3 7" id="KW-0285">Flavoprotein</keyword>
<dbReference type="EMBL" id="KQ947421">
    <property type="protein sequence ID" value="KUJ13773.1"/>
    <property type="molecule type" value="Genomic_DNA"/>
</dbReference>
<dbReference type="KEGG" id="psco:LY89DRAFT_650765"/>
<evidence type="ECO:0000313" key="11">
    <source>
        <dbReference type="EMBL" id="KUJ13773.1"/>
    </source>
</evidence>
<dbReference type="RefSeq" id="XP_018068128.1">
    <property type="nucleotide sequence ID" value="XM_018212123.1"/>
</dbReference>
<dbReference type="Proteomes" id="UP000070700">
    <property type="component" value="Unassembled WGS sequence"/>
</dbReference>
<dbReference type="Gene3D" id="4.10.450.10">
    <property type="entry name" value="Glucose Oxidase, domain 2"/>
    <property type="match status" value="1"/>
</dbReference>
<feature type="domain" description="Glucose-methanol-choline oxidoreductase N-terminal" evidence="10">
    <location>
        <begin position="311"/>
        <end position="325"/>
    </location>
</feature>
<evidence type="ECO:0000256" key="4">
    <source>
        <dbReference type="ARBA" id="ARBA00022827"/>
    </source>
</evidence>
<dbReference type="SUPFAM" id="SSF54373">
    <property type="entry name" value="FAD-linked reductases, C-terminal domain"/>
    <property type="match status" value="1"/>
</dbReference>
<feature type="active site" description="Proton acceptor" evidence="6">
    <location>
        <position position="586"/>
    </location>
</feature>
<organism evidence="11 12">
    <name type="scientific">Mollisia scopiformis</name>
    <name type="common">Conifer needle endophyte fungus</name>
    <name type="synonym">Phialocephala scopiformis</name>
    <dbReference type="NCBI Taxonomy" id="149040"/>
    <lineage>
        <taxon>Eukaryota</taxon>
        <taxon>Fungi</taxon>
        <taxon>Dikarya</taxon>
        <taxon>Ascomycota</taxon>
        <taxon>Pezizomycotina</taxon>
        <taxon>Leotiomycetes</taxon>
        <taxon>Helotiales</taxon>
        <taxon>Mollisiaceae</taxon>
        <taxon>Mollisia</taxon>
    </lineage>
</organism>